<evidence type="ECO:0000256" key="5">
    <source>
        <dbReference type="ARBA" id="ARBA00022989"/>
    </source>
</evidence>
<evidence type="ECO:0000256" key="7">
    <source>
        <dbReference type="ARBA" id="ARBA00023136"/>
    </source>
</evidence>
<evidence type="ECO:0000256" key="6">
    <source>
        <dbReference type="ARBA" id="ARBA00023034"/>
    </source>
</evidence>
<organism evidence="10 11">
    <name type="scientific">Mytilus coruscus</name>
    <name type="common">Sea mussel</name>
    <dbReference type="NCBI Taxonomy" id="42192"/>
    <lineage>
        <taxon>Eukaryota</taxon>
        <taxon>Metazoa</taxon>
        <taxon>Spiralia</taxon>
        <taxon>Lophotrochozoa</taxon>
        <taxon>Mollusca</taxon>
        <taxon>Bivalvia</taxon>
        <taxon>Autobranchia</taxon>
        <taxon>Pteriomorphia</taxon>
        <taxon>Mytilida</taxon>
        <taxon>Mytiloidea</taxon>
        <taxon>Mytilidae</taxon>
        <taxon>Mytilinae</taxon>
        <taxon>Mytilus</taxon>
    </lineage>
</organism>
<evidence type="ECO:0000313" key="11">
    <source>
        <dbReference type="Proteomes" id="UP000507470"/>
    </source>
</evidence>
<keyword evidence="6 9" id="KW-0333">Golgi apparatus</keyword>
<name>A0A6J8ABM7_MYTCO</name>
<reference evidence="10 11" key="1">
    <citation type="submission" date="2020-06" db="EMBL/GenBank/DDBJ databases">
        <authorList>
            <person name="Li R."/>
            <person name="Bekaert M."/>
        </authorList>
    </citation>
    <scope>NUCLEOTIDE SEQUENCE [LARGE SCALE GENOMIC DNA]</scope>
    <source>
        <strain evidence="11">wild</strain>
    </source>
</reference>
<keyword evidence="5 9" id="KW-1133">Transmembrane helix</keyword>
<keyword evidence="8 9" id="KW-0325">Glycoprotein</keyword>
<dbReference type="GO" id="GO:0008146">
    <property type="term" value="F:sulfotransferase activity"/>
    <property type="evidence" value="ECO:0007669"/>
    <property type="project" value="InterPro"/>
</dbReference>
<sequence length="259" mass="30326">MSFVKDYYLNITVFCILLIVIYSSFFCCRNIDKYNAKQAPLSFYQDITLIKSSVKLSPIVVPKYKLIFFWNSKSGGTYWKNVFQFIQGFNTTGPAAHIPKSNRLKTLTDFTNPDVVKMILDKSWIKAVFVREPRERILSAYLHVKSSSFKPCRRVVSSFSGFLELIKTCKNVHWESQVQIPEQFYRYMMIGKMSNITEFSEKLLKKVGAWNENVKMWLHSRNLGNLTKLHATKANKALLQYYNNTELQKKIVKESWCME</sequence>
<dbReference type="EC" id="2.8.2.-" evidence="9"/>
<keyword evidence="4 9" id="KW-0812">Transmembrane</keyword>
<dbReference type="Pfam" id="PF03567">
    <property type="entry name" value="Sulfotransfer_2"/>
    <property type="match status" value="1"/>
</dbReference>
<proteinExistence type="inferred from homology"/>
<dbReference type="OrthoDB" id="206904at2759"/>
<accession>A0A6J8ABM7</accession>
<dbReference type="AlphaFoldDB" id="A0A6J8ABM7"/>
<keyword evidence="7 9" id="KW-0472">Membrane</keyword>
<dbReference type="GO" id="GO:0000139">
    <property type="term" value="C:Golgi membrane"/>
    <property type="evidence" value="ECO:0007669"/>
    <property type="project" value="UniProtKB-SubCell"/>
</dbReference>
<feature type="transmembrane region" description="Helical" evidence="9">
    <location>
        <begin position="7"/>
        <end position="25"/>
    </location>
</feature>
<comment type="subcellular location">
    <subcellularLocation>
        <location evidence="1 9">Golgi apparatus membrane</location>
        <topology evidence="1 9">Single-pass type II membrane protein</topology>
    </subcellularLocation>
</comment>
<evidence type="ECO:0000313" key="10">
    <source>
        <dbReference type="EMBL" id="CAC5365086.1"/>
    </source>
</evidence>
<evidence type="ECO:0000256" key="4">
    <source>
        <dbReference type="ARBA" id="ARBA00022692"/>
    </source>
</evidence>
<protein>
    <recommendedName>
        <fullName evidence="9">Carbohydrate sulfotransferase</fullName>
        <ecNumber evidence="9">2.8.2.-</ecNumber>
    </recommendedName>
</protein>
<gene>
    <name evidence="10" type="ORF">MCOR_5900</name>
</gene>
<keyword evidence="9" id="KW-0735">Signal-anchor</keyword>
<dbReference type="EMBL" id="CACVKT020001098">
    <property type="protein sequence ID" value="CAC5365086.1"/>
    <property type="molecule type" value="Genomic_DNA"/>
</dbReference>
<evidence type="ECO:0000256" key="2">
    <source>
        <dbReference type="ARBA" id="ARBA00006339"/>
    </source>
</evidence>
<evidence type="ECO:0000256" key="1">
    <source>
        <dbReference type="ARBA" id="ARBA00004323"/>
    </source>
</evidence>
<comment type="similarity">
    <text evidence="2 9">Belongs to the sulfotransferase 2 family.</text>
</comment>
<dbReference type="Proteomes" id="UP000507470">
    <property type="component" value="Unassembled WGS sequence"/>
</dbReference>
<keyword evidence="11" id="KW-1185">Reference proteome</keyword>
<dbReference type="InterPro" id="IPR018011">
    <property type="entry name" value="Carb_sulfotrans_8-10"/>
</dbReference>
<dbReference type="PANTHER" id="PTHR12137:SF54">
    <property type="entry name" value="CARBOHYDRATE SULFOTRANSFERASE"/>
    <property type="match status" value="1"/>
</dbReference>
<evidence type="ECO:0000256" key="8">
    <source>
        <dbReference type="ARBA" id="ARBA00023180"/>
    </source>
</evidence>
<keyword evidence="3 9" id="KW-0808">Transferase</keyword>
<dbReference type="PANTHER" id="PTHR12137">
    <property type="entry name" value="CARBOHYDRATE SULFOTRANSFERASE"/>
    <property type="match status" value="1"/>
</dbReference>
<evidence type="ECO:0000256" key="9">
    <source>
        <dbReference type="RuleBase" id="RU364020"/>
    </source>
</evidence>
<dbReference type="GO" id="GO:0016051">
    <property type="term" value="P:carbohydrate biosynthetic process"/>
    <property type="evidence" value="ECO:0007669"/>
    <property type="project" value="InterPro"/>
</dbReference>
<dbReference type="InterPro" id="IPR005331">
    <property type="entry name" value="Sulfotransferase"/>
</dbReference>
<keyword evidence="9" id="KW-0119">Carbohydrate metabolism</keyword>
<evidence type="ECO:0000256" key="3">
    <source>
        <dbReference type="ARBA" id="ARBA00022679"/>
    </source>
</evidence>